<dbReference type="GO" id="GO:0005634">
    <property type="term" value="C:nucleus"/>
    <property type="evidence" value="ECO:0007669"/>
    <property type="project" value="TreeGrafter"/>
</dbReference>
<dbReference type="Pfam" id="PF00443">
    <property type="entry name" value="UCH"/>
    <property type="match status" value="1"/>
</dbReference>
<protein>
    <recommendedName>
        <fullName evidence="1">USP domain-containing protein</fullName>
    </recommendedName>
</protein>
<dbReference type="AlphaFoldDB" id="A0A1R2B6H1"/>
<dbReference type="PROSITE" id="PS50235">
    <property type="entry name" value="USP_3"/>
    <property type="match status" value="1"/>
</dbReference>
<reference evidence="2 3" key="1">
    <citation type="submission" date="2016-11" db="EMBL/GenBank/DDBJ databases">
        <title>The macronuclear genome of Stentor coeruleus: a giant cell with tiny introns.</title>
        <authorList>
            <person name="Slabodnick M."/>
            <person name="Ruby J.G."/>
            <person name="Reiff S.B."/>
            <person name="Swart E.C."/>
            <person name="Gosai S."/>
            <person name="Prabakaran S."/>
            <person name="Witkowska E."/>
            <person name="Larue G.E."/>
            <person name="Fisher S."/>
            <person name="Freeman R.M."/>
            <person name="Gunawardena J."/>
            <person name="Chu W."/>
            <person name="Stover N.A."/>
            <person name="Gregory B.D."/>
            <person name="Nowacki M."/>
            <person name="Derisi J."/>
            <person name="Roy S.W."/>
            <person name="Marshall W.F."/>
            <person name="Sood P."/>
        </authorList>
    </citation>
    <scope>NUCLEOTIDE SEQUENCE [LARGE SCALE GENOMIC DNA]</scope>
    <source>
        <strain evidence="2">WM001</strain>
    </source>
</reference>
<dbReference type="GO" id="GO:0004843">
    <property type="term" value="F:cysteine-type deubiquitinase activity"/>
    <property type="evidence" value="ECO:0007669"/>
    <property type="project" value="InterPro"/>
</dbReference>
<dbReference type="OrthoDB" id="420187at2759"/>
<dbReference type="PROSITE" id="PS00973">
    <property type="entry name" value="USP_2"/>
    <property type="match status" value="1"/>
</dbReference>
<dbReference type="InterPro" id="IPR038765">
    <property type="entry name" value="Papain-like_cys_pep_sf"/>
</dbReference>
<dbReference type="SUPFAM" id="SSF54001">
    <property type="entry name" value="Cysteine proteinases"/>
    <property type="match status" value="1"/>
</dbReference>
<name>A0A1R2B6H1_9CILI</name>
<accession>A0A1R2B6H1</accession>
<proteinExistence type="predicted"/>
<evidence type="ECO:0000313" key="2">
    <source>
        <dbReference type="EMBL" id="OMJ72368.1"/>
    </source>
</evidence>
<feature type="domain" description="USP" evidence="1">
    <location>
        <begin position="22"/>
        <end position="292"/>
    </location>
</feature>
<gene>
    <name evidence="2" type="ORF">SteCoe_29206</name>
</gene>
<dbReference type="GO" id="GO:0005829">
    <property type="term" value="C:cytosol"/>
    <property type="evidence" value="ECO:0007669"/>
    <property type="project" value="TreeGrafter"/>
</dbReference>
<dbReference type="Proteomes" id="UP000187209">
    <property type="component" value="Unassembled WGS sequence"/>
</dbReference>
<dbReference type="EMBL" id="MPUH01000907">
    <property type="protein sequence ID" value="OMJ72368.1"/>
    <property type="molecule type" value="Genomic_DNA"/>
</dbReference>
<dbReference type="InterPro" id="IPR001394">
    <property type="entry name" value="Peptidase_C19_UCH"/>
</dbReference>
<dbReference type="InterPro" id="IPR018200">
    <property type="entry name" value="USP_CS"/>
</dbReference>
<dbReference type="PANTHER" id="PTHR24006:SF747">
    <property type="entry name" value="UBIQUITIN CARBOXYL-TERMINAL HYDROLASE 20"/>
    <property type="match status" value="1"/>
</dbReference>
<sequence length="305" mass="35363">MESSIPVDFSLLNWSINSTVTRGLKNIQNTCFINSTLQCLLYTPPIQNIPHTCSKKYCTLSLLKELFASDSKVPEKFHQLIYTKTKKFTKDQQEDAHETLRFLIEHIYPKTIGDFIFGGTLQSSVRCKKCSYESVVLEDFLDLSLEVTHFTLEDCLKNFCKKETLDGNNKCYCSSCKKSTEAYKQFLISATPIVLTFHLKRFGNNGIKDKSNMTFPEKLDLKQFTKLRRKEEYELYAVLVHTGRSCKAGHYYCYIKGPDSLWYLANDLIISKSDLKKVLNDRSAYIIFYKKITEKGLPKKRRKYA</sequence>
<dbReference type="Gene3D" id="3.90.70.10">
    <property type="entry name" value="Cysteine proteinases"/>
    <property type="match status" value="1"/>
</dbReference>
<organism evidence="2 3">
    <name type="scientific">Stentor coeruleus</name>
    <dbReference type="NCBI Taxonomy" id="5963"/>
    <lineage>
        <taxon>Eukaryota</taxon>
        <taxon>Sar</taxon>
        <taxon>Alveolata</taxon>
        <taxon>Ciliophora</taxon>
        <taxon>Postciliodesmatophora</taxon>
        <taxon>Heterotrichea</taxon>
        <taxon>Heterotrichida</taxon>
        <taxon>Stentoridae</taxon>
        <taxon>Stentor</taxon>
    </lineage>
</organism>
<keyword evidence="3" id="KW-1185">Reference proteome</keyword>
<dbReference type="PANTHER" id="PTHR24006">
    <property type="entry name" value="UBIQUITIN CARBOXYL-TERMINAL HYDROLASE"/>
    <property type="match status" value="1"/>
</dbReference>
<dbReference type="GO" id="GO:0016579">
    <property type="term" value="P:protein deubiquitination"/>
    <property type="evidence" value="ECO:0007669"/>
    <property type="project" value="InterPro"/>
</dbReference>
<comment type="caution">
    <text evidence="2">The sequence shown here is derived from an EMBL/GenBank/DDBJ whole genome shotgun (WGS) entry which is preliminary data.</text>
</comment>
<evidence type="ECO:0000259" key="1">
    <source>
        <dbReference type="PROSITE" id="PS50235"/>
    </source>
</evidence>
<dbReference type="InterPro" id="IPR050164">
    <property type="entry name" value="Peptidase_C19"/>
</dbReference>
<evidence type="ECO:0000313" key="3">
    <source>
        <dbReference type="Proteomes" id="UP000187209"/>
    </source>
</evidence>
<dbReference type="InterPro" id="IPR028889">
    <property type="entry name" value="USP"/>
</dbReference>